<dbReference type="InterPro" id="IPR012341">
    <property type="entry name" value="6hp_glycosidase-like_sf"/>
</dbReference>
<evidence type="ECO:0000256" key="6">
    <source>
        <dbReference type="PIRSR" id="PIRSR601382-1"/>
    </source>
</evidence>
<gene>
    <name evidence="10" type="ORF">SMACR_02735</name>
</gene>
<dbReference type="GO" id="GO:0004571">
    <property type="term" value="F:mannosyl-oligosaccharide 1,2-alpha-mannosidase activity"/>
    <property type="evidence" value="ECO:0007669"/>
    <property type="project" value="InterPro"/>
</dbReference>
<keyword evidence="7" id="KW-0106">Calcium</keyword>
<dbReference type="Proteomes" id="UP000433876">
    <property type="component" value="Unassembled WGS sequence"/>
</dbReference>
<feature type="active site" description="Proton donor" evidence="6">
    <location>
        <position position="475"/>
    </location>
</feature>
<dbReference type="Gene3D" id="1.50.10.10">
    <property type="match status" value="1"/>
</dbReference>
<evidence type="ECO:0000313" key="11">
    <source>
        <dbReference type="Proteomes" id="UP000433876"/>
    </source>
</evidence>
<feature type="active site" evidence="6">
    <location>
        <position position="544"/>
    </location>
</feature>
<dbReference type="PANTHER" id="PTHR11742:SF89">
    <property type="entry name" value="ALPHA-1,2-MANNOSIDASE"/>
    <property type="match status" value="1"/>
</dbReference>
<dbReference type="PRINTS" id="PR00747">
    <property type="entry name" value="GLYHDRLASE47"/>
</dbReference>
<keyword evidence="7" id="KW-0479">Metal-binding</keyword>
<organism evidence="10 11">
    <name type="scientific">Sordaria macrospora</name>
    <dbReference type="NCBI Taxonomy" id="5147"/>
    <lineage>
        <taxon>Eukaryota</taxon>
        <taxon>Fungi</taxon>
        <taxon>Dikarya</taxon>
        <taxon>Ascomycota</taxon>
        <taxon>Pezizomycotina</taxon>
        <taxon>Sordariomycetes</taxon>
        <taxon>Sordariomycetidae</taxon>
        <taxon>Sordariales</taxon>
        <taxon>Sordariaceae</taxon>
        <taxon>Sordaria</taxon>
    </lineage>
</organism>
<dbReference type="AlphaFoldDB" id="A0A8S8ZZT8"/>
<name>A0A8S8ZZT8_SORMA</name>
<keyword evidence="5 8" id="KW-1015">Disulfide bond</keyword>
<feature type="binding site" evidence="7">
    <location>
        <position position="632"/>
    </location>
    <ligand>
        <name>Ca(2+)</name>
        <dbReference type="ChEBI" id="CHEBI:29108"/>
    </ligand>
</feature>
<evidence type="ECO:0000256" key="5">
    <source>
        <dbReference type="ARBA" id="ARBA00023157"/>
    </source>
</evidence>
<evidence type="ECO:0000256" key="2">
    <source>
        <dbReference type="ARBA" id="ARBA00004922"/>
    </source>
</evidence>
<dbReference type="InterPro" id="IPR036026">
    <property type="entry name" value="Seven-hairpin_glycosidases"/>
</dbReference>
<comment type="cofactor">
    <cofactor evidence="1 7">
        <name>Ca(2+)</name>
        <dbReference type="ChEBI" id="CHEBI:29108"/>
    </cofactor>
</comment>
<dbReference type="PANTHER" id="PTHR11742">
    <property type="entry name" value="MANNOSYL-OLIGOSACCHARIDE ALPHA-1,2-MANNOSIDASE-RELATED"/>
    <property type="match status" value="1"/>
</dbReference>
<dbReference type="GO" id="GO:0016020">
    <property type="term" value="C:membrane"/>
    <property type="evidence" value="ECO:0007669"/>
    <property type="project" value="InterPro"/>
</dbReference>
<evidence type="ECO:0000256" key="1">
    <source>
        <dbReference type="ARBA" id="ARBA00001913"/>
    </source>
</evidence>
<dbReference type="GO" id="GO:0005783">
    <property type="term" value="C:endoplasmic reticulum"/>
    <property type="evidence" value="ECO:0007669"/>
    <property type="project" value="TreeGrafter"/>
</dbReference>
<reference evidence="10 11" key="1">
    <citation type="submission" date="2017-07" db="EMBL/GenBank/DDBJ databases">
        <title>Genome sequence of the Sordaria macrospora wild type strain R19027.</title>
        <authorList>
            <person name="Nowrousian M."/>
            <person name="Teichert I."/>
            <person name="Kueck U."/>
        </authorList>
    </citation>
    <scope>NUCLEOTIDE SEQUENCE [LARGE SCALE GENOMIC DNA]</scope>
    <source>
        <strain evidence="10 11">R19027</strain>
        <tissue evidence="10">Mycelium</tissue>
    </source>
</reference>
<protein>
    <recommendedName>
        <fullName evidence="9">alpha-1,2-Mannosidase</fullName>
        <ecNumber evidence="9">3.2.1.-</ecNumber>
    </recommendedName>
</protein>
<sequence length="643" mass="72820">MSSTYLTFSYLHPLSIIPPSNSKIPFPDPIMPPLARRWGASLLIACVTCFILFTSHRNFELAKLRFLSSSSSSTAVNIDHEAGLEPTLVSIRDRLQNPPQYPVTKMRQLPTGTPLRLPTVQTTFAPESDKDRNVRVERQAAVKDAFLRCWNSYRTKAWMSDELEPVNGGRKDTFGGWGATLVDSLDTLWIMGLKDQFHEAVAAAANISFESTSRSEINVFETNIRYLGGFLAAYDLSRDKRLLEKAKEVGDVLYLAFDTPNRMPQTRWNFHDAARGERQVAHDAVLLAEIGSFSLEFIRLSMLTGDPKWFDAVQNIMEALQKQQQKTRLPGMWPVVVDARRQDFGRHNQYTLGAMADSLYEYLPKTHALVGGLLPMYADMYKASMDTAIRYNLFRPMIPDQKDILMTGMVLVGSENGKRVTRLRPEGQHLACFTGGMLALGGKLVQNGTHVHKGEKLMDGCVWVYKSMPLGIMPEVFHVLPCDSIDHCPWDEEKWKLAVVEAAGWGLSDNKEGDLHNADRIINHKRLPKGFLSIPDTRYILRPEAIESVFLLYRITGRRDLPDSAWAMFQAIDSNTRTELANSALLDVTVKQGKAPMSHSMESFWLGETLKYFYLMFSEPDLVNLDEYVFNTEAHPFKRLVPR</sequence>
<keyword evidence="9" id="KW-0326">Glycosidase</keyword>
<dbReference type="Pfam" id="PF01532">
    <property type="entry name" value="Glyco_hydro_47"/>
    <property type="match status" value="1"/>
</dbReference>
<evidence type="ECO:0000256" key="4">
    <source>
        <dbReference type="ARBA" id="ARBA00022801"/>
    </source>
</evidence>
<dbReference type="GO" id="GO:0036503">
    <property type="term" value="P:ERAD pathway"/>
    <property type="evidence" value="ECO:0007669"/>
    <property type="project" value="UniProtKB-ARBA"/>
</dbReference>
<evidence type="ECO:0000256" key="7">
    <source>
        <dbReference type="PIRSR" id="PIRSR601382-2"/>
    </source>
</evidence>
<comment type="similarity">
    <text evidence="3 9">Belongs to the glycosyl hydrolase 47 family.</text>
</comment>
<proteinExistence type="inferred from homology"/>
<evidence type="ECO:0000256" key="3">
    <source>
        <dbReference type="ARBA" id="ARBA00007658"/>
    </source>
</evidence>
<comment type="caution">
    <text evidence="10">The sequence shown here is derived from an EMBL/GenBank/DDBJ whole genome shotgun (WGS) entry which is preliminary data.</text>
</comment>
<dbReference type="FunFam" id="1.50.10.10:FF:000037">
    <property type="entry name" value="alpha-1,2-Mannosidase"/>
    <property type="match status" value="1"/>
</dbReference>
<keyword evidence="4 9" id="KW-0378">Hydrolase</keyword>
<dbReference type="GO" id="GO:0005975">
    <property type="term" value="P:carbohydrate metabolic process"/>
    <property type="evidence" value="ECO:0007669"/>
    <property type="project" value="InterPro"/>
</dbReference>
<evidence type="ECO:0000313" key="10">
    <source>
        <dbReference type="EMBL" id="KAA8636327.1"/>
    </source>
</evidence>
<dbReference type="SUPFAM" id="SSF48225">
    <property type="entry name" value="Seven-hairpin glycosidases"/>
    <property type="match status" value="1"/>
</dbReference>
<dbReference type="EC" id="3.2.1.-" evidence="9"/>
<feature type="active site" evidence="6">
    <location>
        <position position="357"/>
    </location>
</feature>
<evidence type="ECO:0000256" key="9">
    <source>
        <dbReference type="RuleBase" id="RU361193"/>
    </source>
</evidence>
<feature type="disulfide bond" evidence="8">
    <location>
        <begin position="432"/>
        <end position="461"/>
    </location>
</feature>
<comment type="pathway">
    <text evidence="2">Protein modification; protein glycosylation.</text>
</comment>
<dbReference type="InterPro" id="IPR050749">
    <property type="entry name" value="Glycosyl_Hydrolase_47"/>
</dbReference>
<dbReference type="InterPro" id="IPR001382">
    <property type="entry name" value="Glyco_hydro_47"/>
</dbReference>
<evidence type="ECO:0000256" key="8">
    <source>
        <dbReference type="PIRSR" id="PIRSR601382-3"/>
    </source>
</evidence>
<feature type="active site" description="Proton donor" evidence="6">
    <location>
        <position position="221"/>
    </location>
</feature>
<dbReference type="GO" id="GO:0005509">
    <property type="term" value="F:calcium ion binding"/>
    <property type="evidence" value="ECO:0007669"/>
    <property type="project" value="InterPro"/>
</dbReference>
<dbReference type="VEuPathDB" id="FungiDB:SMAC_02735"/>
<dbReference type="EMBL" id="NMPR01000004">
    <property type="protein sequence ID" value="KAA8636327.1"/>
    <property type="molecule type" value="Genomic_DNA"/>
</dbReference>
<accession>A0A8S8ZZT8</accession>